<evidence type="ECO:0000313" key="8">
    <source>
        <dbReference type="Proteomes" id="UP000095284"/>
    </source>
</evidence>
<keyword evidence="3" id="KW-0963">Cytoplasm</keyword>
<evidence type="ECO:0000256" key="3">
    <source>
        <dbReference type="ARBA" id="ARBA00022490"/>
    </source>
</evidence>
<comment type="similarity">
    <text evidence="2">Belongs to the BRAG family.</text>
</comment>
<dbReference type="PROSITE" id="PS50096">
    <property type="entry name" value="IQ"/>
    <property type="match status" value="1"/>
</dbReference>
<evidence type="ECO:0000256" key="5">
    <source>
        <dbReference type="ARBA" id="ARBA00023054"/>
    </source>
</evidence>
<dbReference type="Proteomes" id="UP000095284">
    <property type="component" value="Unplaced"/>
</dbReference>
<dbReference type="SUPFAM" id="SSF50729">
    <property type="entry name" value="PH domain-like"/>
    <property type="match status" value="1"/>
</dbReference>
<dbReference type="InterPro" id="IPR011993">
    <property type="entry name" value="PH-like_dom_sf"/>
</dbReference>
<dbReference type="PANTHER" id="PTHR10663">
    <property type="entry name" value="GUANYL-NUCLEOTIDE EXCHANGE FACTOR"/>
    <property type="match status" value="1"/>
</dbReference>
<organism evidence="8 9">
    <name type="scientific">Bursaphelenchus xylophilus</name>
    <name type="common">Pinewood nematode worm</name>
    <name type="synonym">Aphelenchoides xylophilus</name>
    <dbReference type="NCBI Taxonomy" id="6326"/>
    <lineage>
        <taxon>Eukaryota</taxon>
        <taxon>Metazoa</taxon>
        <taxon>Ecdysozoa</taxon>
        <taxon>Nematoda</taxon>
        <taxon>Chromadorea</taxon>
        <taxon>Rhabditida</taxon>
        <taxon>Tylenchina</taxon>
        <taxon>Tylenchomorpha</taxon>
        <taxon>Aphelenchoidea</taxon>
        <taxon>Aphelenchoididae</taxon>
        <taxon>Bursaphelenchus</taxon>
    </lineage>
</organism>
<dbReference type="SUPFAM" id="SSF48425">
    <property type="entry name" value="Sec7 domain"/>
    <property type="match status" value="1"/>
</dbReference>
<feature type="region of interest" description="Disordered" evidence="6">
    <location>
        <begin position="740"/>
        <end position="835"/>
    </location>
</feature>
<dbReference type="SMART" id="SM00222">
    <property type="entry name" value="Sec7"/>
    <property type="match status" value="1"/>
</dbReference>
<comment type="subcellular location">
    <subcellularLocation>
        <location evidence="1">Cytoplasm</location>
    </subcellularLocation>
</comment>
<feature type="region of interest" description="Disordered" evidence="6">
    <location>
        <begin position="300"/>
        <end position="339"/>
    </location>
</feature>
<dbReference type="Gene3D" id="1.10.220.20">
    <property type="match status" value="1"/>
</dbReference>
<evidence type="ECO:0000259" key="7">
    <source>
        <dbReference type="PROSITE" id="PS50190"/>
    </source>
</evidence>
<dbReference type="WBParaSite" id="BXY_0765400.1">
    <property type="protein sequence ID" value="BXY_0765400.1"/>
    <property type="gene ID" value="BXY_0765400"/>
</dbReference>
<dbReference type="GO" id="GO:0005085">
    <property type="term" value="F:guanyl-nucleotide exchange factor activity"/>
    <property type="evidence" value="ECO:0007669"/>
    <property type="project" value="InterPro"/>
</dbReference>
<accession>A0A1I7S3S3</accession>
<protein>
    <submittedName>
        <fullName evidence="9">SEC7 domain-containing protein</fullName>
    </submittedName>
</protein>
<feature type="domain" description="SEC7" evidence="7">
    <location>
        <begin position="396"/>
        <end position="589"/>
    </location>
</feature>
<feature type="compositionally biased region" description="Polar residues" evidence="6">
    <location>
        <begin position="771"/>
        <end position="812"/>
    </location>
</feature>
<evidence type="ECO:0000313" key="9">
    <source>
        <dbReference type="WBParaSite" id="BXY_0765400.1"/>
    </source>
</evidence>
<evidence type="ECO:0000256" key="6">
    <source>
        <dbReference type="SAM" id="MobiDB-lite"/>
    </source>
</evidence>
<evidence type="ECO:0000256" key="4">
    <source>
        <dbReference type="ARBA" id="ARBA00022553"/>
    </source>
</evidence>
<evidence type="ECO:0000256" key="2">
    <source>
        <dbReference type="ARBA" id="ARBA00006248"/>
    </source>
</evidence>
<feature type="compositionally biased region" description="Basic and acidic residues" evidence="6">
    <location>
        <begin position="740"/>
        <end position="749"/>
    </location>
</feature>
<dbReference type="PROSITE" id="PS50190">
    <property type="entry name" value="SEC7"/>
    <property type="match status" value="1"/>
</dbReference>
<dbReference type="GO" id="GO:0030036">
    <property type="term" value="P:actin cytoskeleton organization"/>
    <property type="evidence" value="ECO:0007669"/>
    <property type="project" value="TreeGrafter"/>
</dbReference>
<proteinExistence type="inferred from homology"/>
<dbReference type="InterPro" id="IPR033742">
    <property type="entry name" value="IQSEC_PH"/>
</dbReference>
<dbReference type="Pfam" id="PF16453">
    <property type="entry name" value="IQ_SEC7_PH"/>
    <property type="match status" value="1"/>
</dbReference>
<dbReference type="eggNOG" id="KOG0931">
    <property type="taxonomic scope" value="Eukaryota"/>
</dbReference>
<dbReference type="InterPro" id="IPR035999">
    <property type="entry name" value="Sec7_dom_sf"/>
</dbReference>
<dbReference type="AlphaFoldDB" id="A0A1I7S3S3"/>
<dbReference type="GO" id="GO:0032012">
    <property type="term" value="P:regulation of ARF protein signal transduction"/>
    <property type="evidence" value="ECO:0007669"/>
    <property type="project" value="InterPro"/>
</dbReference>
<evidence type="ECO:0000256" key="1">
    <source>
        <dbReference type="ARBA" id="ARBA00004496"/>
    </source>
</evidence>
<sequence>MKSKRIREFLRGPENWVKNDSNRWIGATKRSYCDFLLALAGTSSSLTKFELRRKSCWPHDEWTADTGISLPLVVILSAFPVPDDTTFAFLPSGHPFLSQMAWRNQPNTCASPCPRAVPSTSASRMLESYEISDDLQRRHIQALERKYGGKLRAHSAATKIQRAFRLYRLHKQFRSVVTRESNLPSEFSPRSLETEFLYGKSMNDAFPLVRGTATVSQPVLKYQAANSLRAQLFVERSVISPRKNSTPLAENMIQNSGNGSSSSRGFAELMSPRLSQRHAFGSPYGSNVYSNSMSPSVWVPQRGKKTDLRSPSPCSRVQDPPFSLSDGHANLNHTNSLPRLDGARKFKSNLDCRPGMPSNGDITQFKQTSGGSVLCSQNASVSLNVNAETSYSIRSTKESDLHRRRLYRIALNFFNKKPDRGIRLLIDWGFVDENPNAIAKLFLSRRGLGKQMIGEFLGTLRSTFHAQILEDVLSQISMHNVEVDSALREMLHYFRLPSEAQKIDYVMQAFARRYKQCNAGRLPPEITTDAIYILAFATIMLNTDLHSPSMKESKKMTVDEFVRNTWRADDSKMFEREMLVGIYDRVKENEIRSGSDHVGQVLKVDQSIVGKDKPLLVEQHRRLICYCRLNQIADPNKKQAITAHQREIFLFNDVVLITKNVNKKKTSTQYVLRLWSPLIGATIQPFENQYYSYGLKFSLPGSPVLYFNAKNGDDRCKFMADVKESVAESTEMEQLRLKFELDKQRDGDQRASMNHLHRTDSQRDSGLPDLDQSSPLMSRNSDSSFRNVGLSSTSSTEYNTPQKCSQQPSYSSAAGPRTPIHVVQSPTGVAPLAPNGRRLSFNSLDSGMVEENNEFSI</sequence>
<dbReference type="InterPro" id="IPR023394">
    <property type="entry name" value="Sec7_C_sf"/>
</dbReference>
<dbReference type="GO" id="GO:0005737">
    <property type="term" value="C:cytoplasm"/>
    <property type="evidence" value="ECO:0007669"/>
    <property type="project" value="UniProtKB-SubCell"/>
</dbReference>
<name>A0A1I7S3S3_BURXY</name>
<keyword evidence="4" id="KW-0597">Phosphoprotein</keyword>
<dbReference type="PANTHER" id="PTHR10663:SF342">
    <property type="entry name" value="FI21420P1"/>
    <property type="match status" value="1"/>
</dbReference>
<dbReference type="InterPro" id="IPR000904">
    <property type="entry name" value="Sec7_dom"/>
</dbReference>
<dbReference type="Gene3D" id="2.30.29.30">
    <property type="entry name" value="Pleckstrin-homology domain (PH domain)/Phosphotyrosine-binding domain (PTB)"/>
    <property type="match status" value="1"/>
</dbReference>
<reference evidence="9" key="1">
    <citation type="submission" date="2016-11" db="UniProtKB">
        <authorList>
            <consortium name="WormBaseParasite"/>
        </authorList>
    </citation>
    <scope>IDENTIFICATION</scope>
</reference>
<dbReference type="Gene3D" id="1.10.1000.11">
    <property type="entry name" value="Arf Nucleotide-binding Site Opener,domain 2"/>
    <property type="match status" value="1"/>
</dbReference>
<dbReference type="CDD" id="cd00171">
    <property type="entry name" value="Sec7"/>
    <property type="match status" value="1"/>
</dbReference>
<keyword evidence="5" id="KW-0175">Coiled coil</keyword>
<dbReference type="Pfam" id="PF01369">
    <property type="entry name" value="Sec7"/>
    <property type="match status" value="1"/>
</dbReference>